<keyword evidence="5" id="KW-1185">Reference proteome</keyword>
<dbReference type="EMBL" id="QEAQ01000027">
    <property type="protein sequence ID" value="TPX59246.1"/>
    <property type="molecule type" value="Genomic_DNA"/>
</dbReference>
<evidence type="ECO:0000256" key="1">
    <source>
        <dbReference type="ARBA" id="ARBA00008383"/>
    </source>
</evidence>
<dbReference type="Gene3D" id="3.40.50.10540">
    <property type="entry name" value="Crotonobetainyl-coa:carnitine coa-transferase, domain 1"/>
    <property type="match status" value="1"/>
</dbReference>
<comment type="similarity">
    <text evidence="1">Belongs to the CoA-transferase III family.</text>
</comment>
<dbReference type="STRING" id="109895.A0A507E5Z2"/>
<evidence type="ECO:0000256" key="2">
    <source>
        <dbReference type="ARBA" id="ARBA00022679"/>
    </source>
</evidence>
<dbReference type="GO" id="GO:0005739">
    <property type="term" value="C:mitochondrion"/>
    <property type="evidence" value="ECO:0007669"/>
    <property type="project" value="TreeGrafter"/>
</dbReference>
<dbReference type="InterPro" id="IPR050483">
    <property type="entry name" value="CoA-transferase_III_domain"/>
</dbReference>
<evidence type="ECO:0000313" key="5">
    <source>
        <dbReference type="Proteomes" id="UP000318582"/>
    </source>
</evidence>
<evidence type="ECO:0008006" key="6">
    <source>
        <dbReference type="Google" id="ProtNLM"/>
    </source>
</evidence>
<keyword evidence="2" id="KW-0808">Transferase</keyword>
<dbReference type="PANTHER" id="PTHR48207">
    <property type="entry name" value="SUCCINATE--HYDROXYMETHYLGLUTARATE COA-TRANSFERASE"/>
    <property type="match status" value="1"/>
</dbReference>
<dbReference type="InterPro" id="IPR023606">
    <property type="entry name" value="CoA-Trfase_III_dom_1_sf"/>
</dbReference>
<evidence type="ECO:0000313" key="4">
    <source>
        <dbReference type="EMBL" id="TPX59246.1"/>
    </source>
</evidence>
<dbReference type="Gene3D" id="3.30.1540.10">
    <property type="entry name" value="formyl-coa transferase, domain 3"/>
    <property type="match status" value="1"/>
</dbReference>
<dbReference type="SUPFAM" id="SSF89796">
    <property type="entry name" value="CoA-transferase family III (CaiB/BaiF)"/>
    <property type="match status" value="1"/>
</dbReference>
<name>A0A507E5Z2_9FUNG</name>
<dbReference type="GO" id="GO:0047369">
    <property type="term" value="F:succinate-hydroxymethylglutarate CoA-transferase activity"/>
    <property type="evidence" value="ECO:0007669"/>
    <property type="project" value="TreeGrafter"/>
</dbReference>
<sequence>MPTESMPSRGQHPEPTATPLSRAFTGTSEPYLIYPRRELRNRASGRLLRTGSFPRAVCFLRAKQIRTKSSTTATTSAPLPLEGIKVLDLTRVLAGPYCSMILGDYGDVSSAEILKIEHPNSGDDTRVWGPPFARTLSASDAGQPDSAYFLGNNRNKRSITVNLKHPRGVDVVKRLAKECDVLIENYVPGKMDAWGLGWEVLRGVNERLVYASITGYGPDGPYAHKPGYDVITEAEAGLMHITGEPDGPPVKVGVAITDMTTGLYAHGAIMAALLARARTGLGQKLDISLLECQVASLANIAHSYLIGGEEGKRWGTQHAAIVPYQAFRTRDAYIVVGAATDAQFGKLCTRLDRASLATSPHFSTNAARVTHRVELIALLSAVFRAETTDTWLRVLDGVGIPFAPVNSIRQTFEHPQVLHREMIQEVDHPRHGTIKLVGIPVKFSHTKPSIRRPPPVLGQHTKEVLTSVAGYSEEEVEGFVRDGVV</sequence>
<feature type="region of interest" description="Disordered" evidence="3">
    <location>
        <begin position="1"/>
        <end position="23"/>
    </location>
</feature>
<protein>
    <recommendedName>
        <fullName evidence="6">Formyl-CoA transferase</fullName>
    </recommendedName>
</protein>
<dbReference type="PANTHER" id="PTHR48207:SF3">
    <property type="entry name" value="SUCCINATE--HYDROXYMETHYLGLUTARATE COA-TRANSFERASE"/>
    <property type="match status" value="1"/>
</dbReference>
<reference evidence="4 5" key="1">
    <citation type="journal article" date="2019" name="Sci. Rep.">
        <title>Comparative genomics of chytrid fungi reveal insights into the obligate biotrophic and pathogenic lifestyle of Synchytrium endobioticum.</title>
        <authorList>
            <person name="van de Vossenberg B.T.L.H."/>
            <person name="Warris S."/>
            <person name="Nguyen H.D.T."/>
            <person name="van Gent-Pelzer M.P.E."/>
            <person name="Joly D.L."/>
            <person name="van de Geest H.C."/>
            <person name="Bonants P.J.M."/>
            <person name="Smith D.S."/>
            <person name="Levesque C.A."/>
            <person name="van der Lee T.A.J."/>
        </authorList>
    </citation>
    <scope>NUCLEOTIDE SEQUENCE [LARGE SCALE GENOMIC DNA]</scope>
    <source>
        <strain evidence="4 5">CBS 809.83</strain>
    </source>
</reference>
<comment type="caution">
    <text evidence="4">The sequence shown here is derived from an EMBL/GenBank/DDBJ whole genome shotgun (WGS) entry which is preliminary data.</text>
</comment>
<proteinExistence type="inferred from homology"/>
<dbReference type="Proteomes" id="UP000318582">
    <property type="component" value="Unassembled WGS sequence"/>
</dbReference>
<dbReference type="Pfam" id="PF02515">
    <property type="entry name" value="CoA_transf_3"/>
    <property type="match status" value="1"/>
</dbReference>
<gene>
    <name evidence="4" type="ORF">PhCBS80983_g02565</name>
</gene>
<dbReference type="AlphaFoldDB" id="A0A507E5Z2"/>
<dbReference type="InterPro" id="IPR044855">
    <property type="entry name" value="CoA-Trfase_III_dom3_sf"/>
</dbReference>
<evidence type="ECO:0000256" key="3">
    <source>
        <dbReference type="SAM" id="MobiDB-lite"/>
    </source>
</evidence>
<dbReference type="InterPro" id="IPR003673">
    <property type="entry name" value="CoA-Trfase_fam_III"/>
</dbReference>
<organism evidence="4 5">
    <name type="scientific">Powellomyces hirtus</name>
    <dbReference type="NCBI Taxonomy" id="109895"/>
    <lineage>
        <taxon>Eukaryota</taxon>
        <taxon>Fungi</taxon>
        <taxon>Fungi incertae sedis</taxon>
        <taxon>Chytridiomycota</taxon>
        <taxon>Chytridiomycota incertae sedis</taxon>
        <taxon>Chytridiomycetes</taxon>
        <taxon>Spizellomycetales</taxon>
        <taxon>Powellomycetaceae</taxon>
        <taxon>Powellomyces</taxon>
    </lineage>
</organism>
<accession>A0A507E5Z2</accession>